<dbReference type="InterPro" id="IPR050764">
    <property type="entry name" value="CbbQ/NirQ/NorQ/GpvN"/>
</dbReference>
<sequence>MKKEENKYNGGINLEEIQHAKQSLNNVIFGKEEVVDLLFIALLAEGHVLLESVPGTGKTKLAKSFAKVIDGDFNRIQFTPDVLPSDVTGIRFFNPKTQEFELREGPVMANVLLADEINRATPKTQSSLLEVMEEYQTTVDGETMGISKPFIVLATQNPVESNYGTFPLPEAQLDRFLFRIDLGYPSKEEERRILQTYRVDDPYDDIIPILSLDKIRSLLEEIKEVVLSDVVSDYLLNLVHASREHPDVELGISPRGLLALMRAAQAKAFIENRKYIRPDDIKSLVPYVFPHRLILTMEGTIKKTPEEVVEEIIHNVPVPVEEGS</sequence>
<organism evidence="2 3">
    <name type="scientific">Cerasibacillus terrae</name>
    <dbReference type="NCBI Taxonomy" id="2498845"/>
    <lineage>
        <taxon>Bacteria</taxon>
        <taxon>Bacillati</taxon>
        <taxon>Bacillota</taxon>
        <taxon>Bacilli</taxon>
        <taxon>Bacillales</taxon>
        <taxon>Bacillaceae</taxon>
        <taxon>Cerasibacillus</taxon>
    </lineage>
</organism>
<dbReference type="PIRSF" id="PIRSF002849">
    <property type="entry name" value="AAA_ATPase_chaperone_MoxR_prd"/>
    <property type="match status" value="1"/>
</dbReference>
<evidence type="ECO:0000313" key="3">
    <source>
        <dbReference type="Proteomes" id="UP000321574"/>
    </source>
</evidence>
<feature type="domain" description="AAA+ ATPase" evidence="1">
    <location>
        <begin position="44"/>
        <end position="186"/>
    </location>
</feature>
<dbReference type="Gene3D" id="3.40.50.300">
    <property type="entry name" value="P-loop containing nucleotide triphosphate hydrolases"/>
    <property type="match status" value="1"/>
</dbReference>
<dbReference type="InterPro" id="IPR041628">
    <property type="entry name" value="ChlI/MoxR_AAA_lid"/>
</dbReference>
<dbReference type="InterPro" id="IPR003593">
    <property type="entry name" value="AAA+_ATPase"/>
</dbReference>
<reference evidence="2 3" key="1">
    <citation type="submission" date="2019-06" db="EMBL/GenBank/DDBJ databases">
        <title>Cerasibacillus sp. nov., isolated from maize field.</title>
        <authorList>
            <person name="Lin S.-Y."/>
            <person name="Tsai C.-F."/>
            <person name="Young C.-C."/>
        </authorList>
    </citation>
    <scope>NUCLEOTIDE SEQUENCE [LARGE SCALE GENOMIC DNA]</scope>
    <source>
        <strain evidence="2 3">CC-CFT480</strain>
    </source>
</reference>
<dbReference type="PANTHER" id="PTHR42759:SF5">
    <property type="entry name" value="METHANOL DEHYDROGENASE REGULATOR"/>
    <property type="match status" value="1"/>
</dbReference>
<dbReference type="GO" id="GO:0016887">
    <property type="term" value="F:ATP hydrolysis activity"/>
    <property type="evidence" value="ECO:0007669"/>
    <property type="project" value="InterPro"/>
</dbReference>
<dbReference type="EMBL" id="VDUW01000010">
    <property type="protein sequence ID" value="TXL61751.1"/>
    <property type="molecule type" value="Genomic_DNA"/>
</dbReference>
<protein>
    <submittedName>
        <fullName evidence="2">MoxR family ATPase</fullName>
    </submittedName>
</protein>
<keyword evidence="3" id="KW-1185">Reference proteome</keyword>
<evidence type="ECO:0000259" key="1">
    <source>
        <dbReference type="SMART" id="SM00382"/>
    </source>
</evidence>
<proteinExistence type="predicted"/>
<dbReference type="Pfam" id="PF07726">
    <property type="entry name" value="AAA_3"/>
    <property type="match status" value="1"/>
</dbReference>
<dbReference type="Gene3D" id="1.10.8.80">
    <property type="entry name" value="Magnesium chelatase subunit I, C-Terminal domain"/>
    <property type="match status" value="1"/>
</dbReference>
<comment type="caution">
    <text evidence="2">The sequence shown here is derived from an EMBL/GenBank/DDBJ whole genome shotgun (WGS) entry which is preliminary data.</text>
</comment>
<dbReference type="GO" id="GO:0005524">
    <property type="term" value="F:ATP binding"/>
    <property type="evidence" value="ECO:0007669"/>
    <property type="project" value="InterPro"/>
</dbReference>
<dbReference type="Proteomes" id="UP000321574">
    <property type="component" value="Unassembled WGS sequence"/>
</dbReference>
<dbReference type="AlphaFoldDB" id="A0A5C8NLR6"/>
<evidence type="ECO:0000313" key="2">
    <source>
        <dbReference type="EMBL" id="TXL61751.1"/>
    </source>
</evidence>
<dbReference type="InterPro" id="IPR011703">
    <property type="entry name" value="ATPase_AAA-3"/>
</dbReference>
<dbReference type="PANTHER" id="PTHR42759">
    <property type="entry name" value="MOXR FAMILY PROTEIN"/>
    <property type="match status" value="1"/>
</dbReference>
<dbReference type="SMART" id="SM00382">
    <property type="entry name" value="AAA"/>
    <property type="match status" value="1"/>
</dbReference>
<name>A0A5C8NLR6_9BACI</name>
<dbReference type="Pfam" id="PF17863">
    <property type="entry name" value="AAA_lid_2"/>
    <property type="match status" value="1"/>
</dbReference>
<dbReference type="SUPFAM" id="SSF52540">
    <property type="entry name" value="P-loop containing nucleoside triphosphate hydrolases"/>
    <property type="match status" value="1"/>
</dbReference>
<accession>A0A5C8NLR6</accession>
<gene>
    <name evidence="2" type="ORF">FHP05_12785</name>
</gene>
<dbReference type="OrthoDB" id="9808397at2"/>
<dbReference type="InterPro" id="IPR027417">
    <property type="entry name" value="P-loop_NTPase"/>
</dbReference>